<protein>
    <submittedName>
        <fullName evidence="1">Uncharacterized protein</fullName>
    </submittedName>
</protein>
<name>A0A0A9FNX0_ARUDO</name>
<dbReference type="AlphaFoldDB" id="A0A0A9FNX0"/>
<reference evidence="1" key="1">
    <citation type="submission" date="2014-09" db="EMBL/GenBank/DDBJ databases">
        <authorList>
            <person name="Magalhaes I.L.F."/>
            <person name="Oliveira U."/>
            <person name="Santos F.R."/>
            <person name="Vidigal T.H.D.A."/>
            <person name="Brescovit A.D."/>
            <person name="Santos A.J."/>
        </authorList>
    </citation>
    <scope>NUCLEOTIDE SEQUENCE</scope>
    <source>
        <tissue evidence="1">Shoot tissue taken approximately 20 cm above the soil surface</tissue>
    </source>
</reference>
<proteinExistence type="predicted"/>
<dbReference type="EMBL" id="GBRH01184912">
    <property type="protein sequence ID" value="JAE12984.1"/>
    <property type="molecule type" value="Transcribed_RNA"/>
</dbReference>
<sequence length="40" mass="4867">MYPCMLEYNAKLELLYDGFSRYKMNIKKFFEGKYAVFSNL</sequence>
<organism evidence="1">
    <name type="scientific">Arundo donax</name>
    <name type="common">Giant reed</name>
    <name type="synonym">Donax arundinaceus</name>
    <dbReference type="NCBI Taxonomy" id="35708"/>
    <lineage>
        <taxon>Eukaryota</taxon>
        <taxon>Viridiplantae</taxon>
        <taxon>Streptophyta</taxon>
        <taxon>Embryophyta</taxon>
        <taxon>Tracheophyta</taxon>
        <taxon>Spermatophyta</taxon>
        <taxon>Magnoliopsida</taxon>
        <taxon>Liliopsida</taxon>
        <taxon>Poales</taxon>
        <taxon>Poaceae</taxon>
        <taxon>PACMAD clade</taxon>
        <taxon>Arundinoideae</taxon>
        <taxon>Arundineae</taxon>
        <taxon>Arundo</taxon>
    </lineage>
</organism>
<reference evidence="1" key="2">
    <citation type="journal article" date="2015" name="Data Brief">
        <title>Shoot transcriptome of the giant reed, Arundo donax.</title>
        <authorList>
            <person name="Barrero R.A."/>
            <person name="Guerrero F.D."/>
            <person name="Moolhuijzen P."/>
            <person name="Goolsby J.A."/>
            <person name="Tidwell J."/>
            <person name="Bellgard S.E."/>
            <person name="Bellgard M.I."/>
        </authorList>
    </citation>
    <scope>NUCLEOTIDE SEQUENCE</scope>
    <source>
        <tissue evidence="1">Shoot tissue taken approximately 20 cm above the soil surface</tissue>
    </source>
</reference>
<accession>A0A0A9FNX0</accession>
<evidence type="ECO:0000313" key="1">
    <source>
        <dbReference type="EMBL" id="JAE12984.1"/>
    </source>
</evidence>